<sequence length="511" mass="57826">MMNEIATRWFSFALILIIATILLLSYNGYNCCGNIAHMLSHQFTTDNTTHMVSHQFTKDNTTHMLSHQFNNDNTSNSGSSGISLPPSFASHYSVSKDAPLSNDALNLFYSSFQCVNGNPGDIGTEGSWKERQCIFHNVCVQRSGSSSLYIADYFYPASITSLSSTVIRANSTFLALRHGQPDGGSKIQVRLVPLNHSNRSDPNRNLHYLNETYLMYQILADGDMNFGHVIFDDAFGLYAILKQFRATEYNSPNKNHVLVFRPCEDFSKYLSELCVKFTKGIFPVVTSHPVRSIDSLFNSSVNSNRICFRELVAGQGAAGAIGWEPENFNRGQIFSNFRSDLLLAHQINPNIIPKQHHILLVNKKGRRKFHNLHEIYNKILSTPRYAEIKVTIVDDFRNLTITQQLQLFQTVTIAISPCGGISMFFFFLPRQSALIVTGYPYLARLEAPLWDYITHLNIMHYQIQSKDEFILRPEHASLPIPLRNYADIILKTEKLFPLIDKAIIASAMKSS</sequence>
<evidence type="ECO:0000313" key="4">
    <source>
        <dbReference type="Proteomes" id="UP000663832"/>
    </source>
</evidence>
<dbReference type="Pfam" id="PF04577">
    <property type="entry name" value="Glyco_transf_61"/>
    <property type="match status" value="1"/>
</dbReference>
<gene>
    <name evidence="3" type="ORF">QVE165_LOCUS23980</name>
</gene>
<feature type="domain" description="Glycosyltransferase 61 catalytic" evidence="2">
    <location>
        <begin position="349"/>
        <end position="434"/>
    </location>
</feature>
<evidence type="ECO:0000313" key="3">
    <source>
        <dbReference type="EMBL" id="CAF1168474.1"/>
    </source>
</evidence>
<reference evidence="3" key="1">
    <citation type="submission" date="2021-02" db="EMBL/GenBank/DDBJ databases">
        <authorList>
            <person name="Nowell W R."/>
        </authorList>
    </citation>
    <scope>NUCLEOTIDE SEQUENCE</scope>
</reference>
<comment type="caution">
    <text evidence="3">The sequence shown here is derived from an EMBL/GenBank/DDBJ whole genome shotgun (WGS) entry which is preliminary data.</text>
</comment>
<keyword evidence="1" id="KW-0472">Membrane</keyword>
<proteinExistence type="predicted"/>
<evidence type="ECO:0000256" key="1">
    <source>
        <dbReference type="SAM" id="Phobius"/>
    </source>
</evidence>
<dbReference type="InterPro" id="IPR049625">
    <property type="entry name" value="Glyco_transf_61_cat"/>
</dbReference>
<accession>A0A814U1Y6</accession>
<feature type="transmembrane region" description="Helical" evidence="1">
    <location>
        <begin position="9"/>
        <end position="29"/>
    </location>
</feature>
<keyword evidence="1" id="KW-0812">Transmembrane</keyword>
<name>A0A814U1Y6_9BILA</name>
<feature type="transmembrane region" description="Helical" evidence="1">
    <location>
        <begin position="407"/>
        <end position="428"/>
    </location>
</feature>
<evidence type="ECO:0000259" key="2">
    <source>
        <dbReference type="Pfam" id="PF04577"/>
    </source>
</evidence>
<keyword evidence="1" id="KW-1133">Transmembrane helix</keyword>
<organism evidence="3 4">
    <name type="scientific">Adineta steineri</name>
    <dbReference type="NCBI Taxonomy" id="433720"/>
    <lineage>
        <taxon>Eukaryota</taxon>
        <taxon>Metazoa</taxon>
        <taxon>Spiralia</taxon>
        <taxon>Gnathifera</taxon>
        <taxon>Rotifera</taxon>
        <taxon>Eurotatoria</taxon>
        <taxon>Bdelloidea</taxon>
        <taxon>Adinetida</taxon>
        <taxon>Adinetidae</taxon>
        <taxon>Adineta</taxon>
    </lineage>
</organism>
<dbReference type="GO" id="GO:0016757">
    <property type="term" value="F:glycosyltransferase activity"/>
    <property type="evidence" value="ECO:0007669"/>
    <property type="project" value="InterPro"/>
</dbReference>
<dbReference type="Proteomes" id="UP000663832">
    <property type="component" value="Unassembled WGS sequence"/>
</dbReference>
<keyword evidence="4" id="KW-1185">Reference proteome</keyword>
<dbReference type="OrthoDB" id="9999706at2759"/>
<dbReference type="EMBL" id="CAJNOM010000165">
    <property type="protein sequence ID" value="CAF1168474.1"/>
    <property type="molecule type" value="Genomic_DNA"/>
</dbReference>
<dbReference type="AlphaFoldDB" id="A0A814U1Y6"/>
<protein>
    <recommendedName>
        <fullName evidence="2">Glycosyltransferase 61 catalytic domain-containing protein</fullName>
    </recommendedName>
</protein>